<gene>
    <name evidence="10 11" type="primary">hisE</name>
    <name evidence="11" type="ORF">C7M56_07455</name>
</gene>
<dbReference type="InterPro" id="IPR008179">
    <property type="entry name" value="HisE"/>
</dbReference>
<dbReference type="GO" id="GO:0005524">
    <property type="term" value="F:ATP binding"/>
    <property type="evidence" value="ECO:0007669"/>
    <property type="project" value="UniProtKB-KW"/>
</dbReference>
<organism evidence="11 12">
    <name type="scientific">Clostridium botulinum</name>
    <dbReference type="NCBI Taxonomy" id="1491"/>
    <lineage>
        <taxon>Bacteria</taxon>
        <taxon>Bacillati</taxon>
        <taxon>Bacillota</taxon>
        <taxon>Clostridia</taxon>
        <taxon>Eubacteriales</taxon>
        <taxon>Clostridiaceae</taxon>
        <taxon>Clostridium</taxon>
    </lineage>
</organism>
<dbReference type="Proteomes" id="UP000240615">
    <property type="component" value="Chromosome"/>
</dbReference>
<protein>
    <recommendedName>
        <fullName evidence="10">Phosphoribosyl-ATP pyrophosphatase</fullName>
        <shortName evidence="10">PRA-PH</shortName>
        <ecNumber evidence="10">3.6.1.31</ecNumber>
    </recommendedName>
</protein>
<evidence type="ECO:0000256" key="6">
    <source>
        <dbReference type="ARBA" id="ARBA00022741"/>
    </source>
</evidence>
<name>A0ABC8CUN0_CLOBO</name>
<dbReference type="GO" id="GO:0000105">
    <property type="term" value="P:L-histidine biosynthetic process"/>
    <property type="evidence" value="ECO:0007669"/>
    <property type="project" value="UniProtKB-UniRule"/>
</dbReference>
<evidence type="ECO:0000256" key="8">
    <source>
        <dbReference type="ARBA" id="ARBA00022840"/>
    </source>
</evidence>
<dbReference type="NCBIfam" id="NF001611">
    <property type="entry name" value="PRK00400.1-3"/>
    <property type="match status" value="1"/>
</dbReference>
<accession>A0ABC8CUN0</accession>
<evidence type="ECO:0000313" key="11">
    <source>
        <dbReference type="EMBL" id="AVQ38526.1"/>
    </source>
</evidence>
<comment type="pathway">
    <text evidence="3 10">Amino-acid biosynthesis; L-histidine biosynthesis; L-histidine from 5-phospho-alpha-D-ribose 1-diphosphate: step 2/9.</text>
</comment>
<dbReference type="GO" id="GO:0005737">
    <property type="term" value="C:cytoplasm"/>
    <property type="evidence" value="ECO:0007669"/>
    <property type="project" value="UniProtKB-SubCell"/>
</dbReference>
<keyword evidence="6 10" id="KW-0547">Nucleotide-binding</keyword>
<dbReference type="AlphaFoldDB" id="A0ABC8CUN0"/>
<keyword evidence="8 10" id="KW-0067">ATP-binding</keyword>
<evidence type="ECO:0000256" key="1">
    <source>
        <dbReference type="ARBA" id="ARBA00001460"/>
    </source>
</evidence>
<dbReference type="CDD" id="cd11534">
    <property type="entry name" value="NTP-PPase_HisIE_like"/>
    <property type="match status" value="1"/>
</dbReference>
<evidence type="ECO:0000256" key="4">
    <source>
        <dbReference type="ARBA" id="ARBA00022490"/>
    </source>
</evidence>
<comment type="similarity">
    <text evidence="10">Belongs to the PRA-PH family.</text>
</comment>
<evidence type="ECO:0000256" key="2">
    <source>
        <dbReference type="ARBA" id="ARBA00004496"/>
    </source>
</evidence>
<dbReference type="EC" id="3.6.1.31" evidence="10"/>
<dbReference type="InterPro" id="IPR021130">
    <property type="entry name" value="PRib-ATP_PPHydrolase-like"/>
</dbReference>
<evidence type="ECO:0000256" key="3">
    <source>
        <dbReference type="ARBA" id="ARBA00005204"/>
    </source>
</evidence>
<proteinExistence type="inferred from homology"/>
<sequence length="110" mass="12981">MNKDNVLNNLFNIIEDRKDKHIEGSYTGYLFEKGLDKILKKVGEESSEVIIAAKNEDKEELIKEICDLTYHIMVLMAEKQIKLDGIEKELEKRREKICNKKNERKTIERL</sequence>
<evidence type="ECO:0000256" key="9">
    <source>
        <dbReference type="ARBA" id="ARBA00023102"/>
    </source>
</evidence>
<dbReference type="EMBL" id="CP027777">
    <property type="protein sequence ID" value="AVQ38526.1"/>
    <property type="molecule type" value="Genomic_DNA"/>
</dbReference>
<dbReference type="SUPFAM" id="SSF101386">
    <property type="entry name" value="all-alpha NTP pyrophosphatases"/>
    <property type="match status" value="1"/>
</dbReference>
<reference evidence="11 12" key="1">
    <citation type="submission" date="2018-01" db="EMBL/GenBank/DDBJ databases">
        <title>Genetic Diversity of Clostridium botulinum in seafood.</title>
        <authorList>
            <person name="Athira V."/>
            <person name="Arun Jyothi P.V."/>
            <person name="Lalitha K.V."/>
            <person name="Joseph T.C."/>
        </authorList>
    </citation>
    <scope>NUCLEOTIDE SEQUENCE [LARGE SCALE GENOMIC DNA]</scope>
    <source>
        <strain evidence="11 12">Mfbjulcb8</strain>
    </source>
</reference>
<evidence type="ECO:0000256" key="10">
    <source>
        <dbReference type="HAMAP-Rule" id="MF_01020"/>
    </source>
</evidence>
<comment type="catalytic activity">
    <reaction evidence="1 10">
        <text>1-(5-phospho-beta-D-ribosyl)-ATP + H2O = 1-(5-phospho-beta-D-ribosyl)-5'-AMP + diphosphate + H(+)</text>
        <dbReference type="Rhea" id="RHEA:22828"/>
        <dbReference type="ChEBI" id="CHEBI:15377"/>
        <dbReference type="ChEBI" id="CHEBI:15378"/>
        <dbReference type="ChEBI" id="CHEBI:33019"/>
        <dbReference type="ChEBI" id="CHEBI:59457"/>
        <dbReference type="ChEBI" id="CHEBI:73183"/>
        <dbReference type="EC" id="3.6.1.31"/>
    </reaction>
</comment>
<keyword evidence="7 10" id="KW-0378">Hydrolase</keyword>
<evidence type="ECO:0000256" key="5">
    <source>
        <dbReference type="ARBA" id="ARBA00022605"/>
    </source>
</evidence>
<evidence type="ECO:0000313" key="12">
    <source>
        <dbReference type="Proteomes" id="UP000240615"/>
    </source>
</evidence>
<evidence type="ECO:0000256" key="7">
    <source>
        <dbReference type="ARBA" id="ARBA00022801"/>
    </source>
</evidence>
<dbReference type="GO" id="GO:0004636">
    <property type="term" value="F:phosphoribosyl-ATP diphosphatase activity"/>
    <property type="evidence" value="ECO:0007669"/>
    <property type="project" value="UniProtKB-UniRule"/>
</dbReference>
<dbReference type="PANTHER" id="PTHR42945">
    <property type="entry name" value="HISTIDINE BIOSYNTHESIS BIFUNCTIONAL PROTEIN"/>
    <property type="match status" value="1"/>
</dbReference>
<keyword evidence="5 10" id="KW-0028">Amino-acid biosynthesis</keyword>
<dbReference type="Pfam" id="PF01503">
    <property type="entry name" value="PRA-PH"/>
    <property type="match status" value="1"/>
</dbReference>
<dbReference type="RefSeq" id="WP_159034794.1">
    <property type="nucleotide sequence ID" value="NZ_CP027777.1"/>
</dbReference>
<keyword evidence="9 10" id="KW-0368">Histidine biosynthesis</keyword>
<comment type="subcellular location">
    <subcellularLocation>
        <location evidence="2 10">Cytoplasm</location>
    </subcellularLocation>
</comment>
<dbReference type="NCBIfam" id="TIGR03188">
    <property type="entry name" value="histidine_hisI"/>
    <property type="match status" value="1"/>
</dbReference>
<dbReference type="HAMAP" id="MF_01020">
    <property type="entry name" value="HisE"/>
    <property type="match status" value="1"/>
</dbReference>
<dbReference type="Gene3D" id="1.10.287.1080">
    <property type="entry name" value="MazG-like"/>
    <property type="match status" value="1"/>
</dbReference>
<keyword evidence="4 10" id="KW-0963">Cytoplasm</keyword>
<dbReference type="PANTHER" id="PTHR42945:SF9">
    <property type="entry name" value="HISTIDINE BIOSYNTHESIS BIFUNCTIONAL PROTEIN HISIE"/>
    <property type="match status" value="1"/>
</dbReference>